<organism evidence="2 3">
    <name type="scientific">Haloarcula saliterrae</name>
    <dbReference type="NCBI Taxonomy" id="2950534"/>
    <lineage>
        <taxon>Archaea</taxon>
        <taxon>Methanobacteriati</taxon>
        <taxon>Methanobacteriota</taxon>
        <taxon>Stenosarchaea group</taxon>
        <taxon>Halobacteria</taxon>
        <taxon>Halobacteriales</taxon>
        <taxon>Haloarculaceae</taxon>
        <taxon>Haloarcula</taxon>
    </lineage>
</organism>
<comment type="caution">
    <text evidence="2">The sequence shown here is derived from an EMBL/GenBank/DDBJ whole genome shotgun (WGS) entry which is preliminary data.</text>
</comment>
<keyword evidence="3" id="KW-1185">Reference proteome</keyword>
<dbReference type="RefSeq" id="WP_310917517.1">
    <property type="nucleotide sequence ID" value="NZ_JAMQON010000001.1"/>
</dbReference>
<reference evidence="2 3" key="1">
    <citation type="submission" date="2022-06" db="EMBL/GenBank/DDBJ databases">
        <title>Haloarcula sp. a new haloarchaeum isolate from saline soil.</title>
        <authorList>
            <person name="Strakova D."/>
            <person name="Galisteo C."/>
            <person name="Sanchez-Porro C."/>
            <person name="Ventosa A."/>
        </authorList>
    </citation>
    <scope>NUCLEOTIDE SEQUENCE [LARGE SCALE GENOMIC DNA]</scope>
    <source>
        <strain evidence="2 3">S1CR25-12</strain>
    </source>
</reference>
<protein>
    <recommendedName>
        <fullName evidence="1">Halobacterial output domain-containing protein</fullName>
    </recommendedName>
</protein>
<accession>A0ABU2F6S1</accession>
<dbReference type="Pfam" id="PF18545">
    <property type="entry name" value="HalOD1"/>
    <property type="match status" value="1"/>
</dbReference>
<proteinExistence type="predicted"/>
<name>A0ABU2F6S1_9EURY</name>
<evidence type="ECO:0000313" key="2">
    <source>
        <dbReference type="EMBL" id="MDS0257954.1"/>
    </source>
</evidence>
<evidence type="ECO:0000259" key="1">
    <source>
        <dbReference type="Pfam" id="PF18545"/>
    </source>
</evidence>
<evidence type="ECO:0000313" key="3">
    <source>
        <dbReference type="Proteomes" id="UP001259659"/>
    </source>
</evidence>
<dbReference type="EMBL" id="JAMQON010000001">
    <property type="protein sequence ID" value="MDS0257954.1"/>
    <property type="molecule type" value="Genomic_DNA"/>
</dbReference>
<sequence>MDDWTAFAGEEESNDGLRTDSRICDFEIDEADPETGTTVVGYDHGSDPLSIAVPALVAHCESTDPCSLPPLYEAVDSEALEALFGDGQTADSSVVVSFRYAGYTVTADDDLLSVCPRE</sequence>
<dbReference type="InterPro" id="IPR040624">
    <property type="entry name" value="HalOD1"/>
</dbReference>
<feature type="domain" description="Halobacterial output" evidence="1">
    <location>
        <begin position="46"/>
        <end position="110"/>
    </location>
</feature>
<dbReference type="Proteomes" id="UP001259659">
    <property type="component" value="Unassembled WGS sequence"/>
</dbReference>
<gene>
    <name evidence="2" type="ORF">NDI56_00870</name>
</gene>